<feature type="domain" description="Clr5" evidence="1">
    <location>
        <begin position="12"/>
        <end position="64"/>
    </location>
</feature>
<dbReference type="Pfam" id="PF14420">
    <property type="entry name" value="Clr5"/>
    <property type="match status" value="1"/>
</dbReference>
<dbReference type="PANTHER" id="PTHR38788:SF3">
    <property type="entry name" value="CLR5 DOMAIN-CONTAINING PROTEIN"/>
    <property type="match status" value="1"/>
</dbReference>
<comment type="caution">
    <text evidence="2">The sequence shown here is derived from an EMBL/GenBank/DDBJ whole genome shotgun (WGS) entry which is preliminary data.</text>
</comment>
<dbReference type="Proteomes" id="UP001239213">
    <property type="component" value="Unassembled WGS sequence"/>
</dbReference>
<reference evidence="2" key="1">
    <citation type="submission" date="2016-11" db="EMBL/GenBank/DDBJ databases">
        <title>The genome sequence of Colletotrichum cuscutae.</title>
        <authorList>
            <person name="Baroncelli R."/>
        </authorList>
    </citation>
    <scope>NUCLEOTIDE SEQUENCE</scope>
    <source>
        <strain evidence="2">IMI 304802</strain>
    </source>
</reference>
<evidence type="ECO:0000313" key="2">
    <source>
        <dbReference type="EMBL" id="KAK1474742.1"/>
    </source>
</evidence>
<sequence length="450" mass="51449">MSHRQRHPVISEAEWERVRSVIQRLYLQQDMALIFVLTALRTMHKFHASKAQLEWKLKEWHMFKNMSAQQWKCVDVRVRERLSRGKRTSLYLSGIPLRPAAVEKARARHCHTLVVEKFKPLSATLERHTALTINVPIQSSIFPSATILVGRELGRITLQRTQPLDYMPTLQQTVQSLYLLMPERATDNHARRATSLIQRSSSGCADSDALETMVFLLSNGFYNYLAEEPHERDMINEAVLTMFRTITAWNLLVSRQLKTLPISLQALLCQIFKKAVLASDLAIIESLALAGINVNLPLRGLPIPTSARFYSCRLRAVHWAVYMLNIPMVELLIKLGACSHSVDLEMLRIVFVAKPYPARVVREPSLEAVTRWVLSVYRYQEDDEIASRVFLNELGSKTPSSATELVLEYFESKFKNATLLAQLLVTSVKTNSKSVFDWALKHQGCLNYMN</sequence>
<evidence type="ECO:0000313" key="3">
    <source>
        <dbReference type="Proteomes" id="UP001239213"/>
    </source>
</evidence>
<keyword evidence="3" id="KW-1185">Reference proteome</keyword>
<dbReference type="InterPro" id="IPR025676">
    <property type="entry name" value="Clr5_dom"/>
</dbReference>
<accession>A0AAI9V7Q8</accession>
<name>A0AAI9V7Q8_9PEZI</name>
<dbReference type="AlphaFoldDB" id="A0AAI9V7Q8"/>
<proteinExistence type="predicted"/>
<gene>
    <name evidence="2" type="ORF">CCUS01_05367</name>
</gene>
<evidence type="ECO:0000259" key="1">
    <source>
        <dbReference type="Pfam" id="PF14420"/>
    </source>
</evidence>
<organism evidence="2 3">
    <name type="scientific">Colletotrichum cuscutae</name>
    <dbReference type="NCBI Taxonomy" id="1209917"/>
    <lineage>
        <taxon>Eukaryota</taxon>
        <taxon>Fungi</taxon>
        <taxon>Dikarya</taxon>
        <taxon>Ascomycota</taxon>
        <taxon>Pezizomycotina</taxon>
        <taxon>Sordariomycetes</taxon>
        <taxon>Hypocreomycetidae</taxon>
        <taxon>Glomerellales</taxon>
        <taxon>Glomerellaceae</taxon>
        <taxon>Colletotrichum</taxon>
        <taxon>Colletotrichum acutatum species complex</taxon>
    </lineage>
</organism>
<protein>
    <recommendedName>
        <fullName evidence="1">Clr5 domain-containing protein</fullName>
    </recommendedName>
</protein>
<dbReference type="PANTHER" id="PTHR38788">
    <property type="entry name" value="CLR5 DOMAIN-CONTAINING PROTEIN"/>
    <property type="match status" value="1"/>
</dbReference>
<dbReference type="EMBL" id="MPDP01000157">
    <property type="protein sequence ID" value="KAK1474742.1"/>
    <property type="molecule type" value="Genomic_DNA"/>
</dbReference>